<sequence length="84" mass="10182">MQIKIDKLLKIIKKLKKEINFKLKTAKNKRAEVIRMRRKLAEIEMNLRSMRATAVKIRDEDLTTLEKEELQKYFNYLKMKLSNQ</sequence>
<dbReference type="Proteomes" id="UP000324896">
    <property type="component" value="Unassembled WGS sequence"/>
</dbReference>
<evidence type="ECO:0000313" key="2">
    <source>
        <dbReference type="EMBL" id="SDC91328.1"/>
    </source>
</evidence>
<dbReference type="EMBL" id="FMYT01000018">
    <property type="protein sequence ID" value="SDC91328.1"/>
    <property type="molecule type" value="Genomic_DNA"/>
</dbReference>
<accession>A0A1G6QG76</accession>
<organism evidence="2 3">
    <name type="scientific">Halanaerobium congolense</name>
    <dbReference type="NCBI Taxonomy" id="54121"/>
    <lineage>
        <taxon>Bacteria</taxon>
        <taxon>Bacillati</taxon>
        <taxon>Bacillota</taxon>
        <taxon>Clostridia</taxon>
        <taxon>Halanaerobiales</taxon>
        <taxon>Halanaerobiaceae</taxon>
        <taxon>Halanaerobium</taxon>
    </lineage>
</organism>
<gene>
    <name evidence="2" type="ORF">SAMN04488597_11813</name>
</gene>
<proteinExistence type="predicted"/>
<evidence type="ECO:0000256" key="1">
    <source>
        <dbReference type="SAM" id="Coils"/>
    </source>
</evidence>
<keyword evidence="1" id="KW-0175">Coiled coil</keyword>
<reference evidence="2 3" key="1">
    <citation type="submission" date="2016-10" db="EMBL/GenBank/DDBJ databases">
        <authorList>
            <person name="Varghese N."/>
            <person name="Submissions S."/>
        </authorList>
    </citation>
    <scope>NUCLEOTIDE SEQUENCE [LARGE SCALE GENOMIC DNA]</scope>
    <source>
        <strain evidence="2 3">WG10</strain>
    </source>
</reference>
<protein>
    <submittedName>
        <fullName evidence="2">Uncharacterized protein</fullName>
    </submittedName>
</protein>
<dbReference type="AlphaFoldDB" id="A0A1G6QG76"/>
<feature type="coiled-coil region" evidence="1">
    <location>
        <begin position="5"/>
        <end position="60"/>
    </location>
</feature>
<name>A0A1G6QG76_9FIRM</name>
<evidence type="ECO:0000313" key="3">
    <source>
        <dbReference type="Proteomes" id="UP000324896"/>
    </source>
</evidence>
<dbReference type="RefSeq" id="WP_149796839.1">
    <property type="nucleotide sequence ID" value="NZ_FMYT01000018.1"/>
</dbReference>